<keyword evidence="1" id="KW-0472">Membrane</keyword>
<dbReference type="AlphaFoldDB" id="A0AA38IWD7"/>
<name>A0AA38IWD7_9CUCU</name>
<comment type="caution">
    <text evidence="2">The sequence shown here is derived from an EMBL/GenBank/DDBJ whole genome shotgun (WGS) entry which is preliminary data.</text>
</comment>
<evidence type="ECO:0000256" key="1">
    <source>
        <dbReference type="SAM" id="Phobius"/>
    </source>
</evidence>
<evidence type="ECO:0000313" key="3">
    <source>
        <dbReference type="Proteomes" id="UP001168821"/>
    </source>
</evidence>
<reference evidence="2" key="1">
    <citation type="journal article" date="2023" name="G3 (Bethesda)">
        <title>Whole genome assemblies of Zophobas morio and Tenebrio molitor.</title>
        <authorList>
            <person name="Kaur S."/>
            <person name="Stinson S.A."/>
            <person name="diCenzo G.C."/>
        </authorList>
    </citation>
    <scope>NUCLEOTIDE SEQUENCE</scope>
    <source>
        <strain evidence="2">QUZm001</strain>
    </source>
</reference>
<dbReference type="Proteomes" id="UP001168821">
    <property type="component" value="Unassembled WGS sequence"/>
</dbReference>
<dbReference type="EMBL" id="JALNTZ010000002">
    <property type="protein sequence ID" value="KAJ3660179.1"/>
    <property type="molecule type" value="Genomic_DNA"/>
</dbReference>
<feature type="transmembrane region" description="Helical" evidence="1">
    <location>
        <begin position="69"/>
        <end position="87"/>
    </location>
</feature>
<protein>
    <submittedName>
        <fullName evidence="2">Uncharacterized protein</fullName>
    </submittedName>
</protein>
<gene>
    <name evidence="2" type="ORF">Zmor_004646</name>
</gene>
<keyword evidence="3" id="KW-1185">Reference proteome</keyword>
<accession>A0AA38IWD7</accession>
<sequence length="89" mass="10218">MYLGCEPVERGIIKTQDELSLKAFWLGCVVGRTVDGKFISTHYLQGSVWGLRAQGELVVRDDRSGCVRLLTVLLWVTVFQVLLYYFLKY</sequence>
<evidence type="ECO:0000313" key="2">
    <source>
        <dbReference type="EMBL" id="KAJ3660179.1"/>
    </source>
</evidence>
<keyword evidence="1" id="KW-0812">Transmembrane</keyword>
<organism evidence="2 3">
    <name type="scientific">Zophobas morio</name>
    <dbReference type="NCBI Taxonomy" id="2755281"/>
    <lineage>
        <taxon>Eukaryota</taxon>
        <taxon>Metazoa</taxon>
        <taxon>Ecdysozoa</taxon>
        <taxon>Arthropoda</taxon>
        <taxon>Hexapoda</taxon>
        <taxon>Insecta</taxon>
        <taxon>Pterygota</taxon>
        <taxon>Neoptera</taxon>
        <taxon>Endopterygota</taxon>
        <taxon>Coleoptera</taxon>
        <taxon>Polyphaga</taxon>
        <taxon>Cucujiformia</taxon>
        <taxon>Tenebrionidae</taxon>
        <taxon>Zophobas</taxon>
    </lineage>
</organism>
<proteinExistence type="predicted"/>
<keyword evidence="1" id="KW-1133">Transmembrane helix</keyword>